<name>F6K367_BORBG</name>
<keyword evidence="1" id="KW-1133">Transmembrane helix</keyword>
<dbReference type="InterPro" id="IPR038353">
    <property type="entry name" value="Decorin-db_sf"/>
</dbReference>
<keyword evidence="1" id="KW-0812">Transmembrane</keyword>
<sequence>MIKCNNKTFNNLLKLTILVNLLISCGLTGAAKIKLESSAKAIADEIDAIKKEAASKGVNFDAFKDKKTGSGVSENPFILEAKVRATTVAEKFVIAIEEEATKLKETGSSGEFSAMYDLMFEVSKPLQELGIQDMTKTVSDAAEKNPPTTAQGVLEIAKIMKTKLQRVHTKNYCALKKKENSTFTDEKCKNN</sequence>
<evidence type="ECO:0000256" key="1">
    <source>
        <dbReference type="SAM" id="Phobius"/>
    </source>
</evidence>
<keyword evidence="2" id="KW-0614">Plasmid</keyword>
<dbReference type="NCBIfam" id="NF033713">
    <property type="entry name" value="DbpA"/>
    <property type="match status" value="1"/>
</dbReference>
<reference evidence="2" key="1">
    <citation type="submission" date="2010-05" db="EMBL/GenBank/DDBJ databases">
        <title>Evolution of ospC, a transferable serotype determinant of Borrelia burgdorferi.</title>
        <authorList>
            <person name="Travinsky B."/>
            <person name="Barbour A.G."/>
            <person name="Lane R.S."/>
        </authorList>
    </citation>
    <scope>NUCLEOTIDE SEQUENCE</scope>
    <source>
        <strain evidence="2">CA8</strain>
        <plasmid evidence="2">lp54</plasmid>
    </source>
</reference>
<gene>
    <name evidence="2" type="primary">dbpA</name>
</gene>
<proteinExistence type="predicted"/>
<dbReference type="EMBL" id="HM213852">
    <property type="protein sequence ID" value="ADM15563.1"/>
    <property type="molecule type" value="Genomic_DNA"/>
</dbReference>
<dbReference type="Gene3D" id="1.20.1420.40">
    <property type="entry name" value="Decorin-binding protein"/>
    <property type="match status" value="1"/>
</dbReference>
<dbReference type="InterPro" id="IPR054923">
    <property type="entry name" value="Decorin_bind_prot_A"/>
</dbReference>
<organism evidence="2">
    <name type="scientific">Borreliella burgdorferi</name>
    <name type="common">Lyme disease spirochete</name>
    <name type="synonym">Borrelia burgdorferi</name>
    <dbReference type="NCBI Taxonomy" id="139"/>
    <lineage>
        <taxon>Bacteria</taxon>
        <taxon>Pseudomonadati</taxon>
        <taxon>Spirochaetota</taxon>
        <taxon>Spirochaetia</taxon>
        <taxon>Spirochaetales</taxon>
        <taxon>Borreliaceae</taxon>
        <taxon>Borreliella</taxon>
    </lineage>
</organism>
<protein>
    <submittedName>
        <fullName evidence="2">Decorin binding protein A</fullName>
    </submittedName>
</protein>
<dbReference type="PROSITE" id="PS51257">
    <property type="entry name" value="PROKAR_LIPOPROTEIN"/>
    <property type="match status" value="1"/>
</dbReference>
<dbReference type="Pfam" id="PF02352">
    <property type="entry name" value="Decorin_bind"/>
    <property type="match status" value="1"/>
</dbReference>
<geneLocation type="plasmid" evidence="2">
    <name>lp54</name>
</geneLocation>
<feature type="transmembrane region" description="Helical" evidence="1">
    <location>
        <begin position="12"/>
        <end position="31"/>
    </location>
</feature>
<dbReference type="InterPro" id="IPR003332">
    <property type="entry name" value="Decorin-bd"/>
</dbReference>
<dbReference type="AlphaFoldDB" id="F6K367"/>
<accession>F6K367</accession>
<evidence type="ECO:0000313" key="2">
    <source>
        <dbReference type="EMBL" id="ADM15563.1"/>
    </source>
</evidence>
<keyword evidence="1" id="KW-0472">Membrane</keyword>